<dbReference type="Gene3D" id="3.30.70.270">
    <property type="match status" value="1"/>
</dbReference>
<evidence type="ECO:0000259" key="4">
    <source>
        <dbReference type="PROSITE" id="PS50112"/>
    </source>
</evidence>
<dbReference type="NCBIfam" id="TIGR00254">
    <property type="entry name" value="GGDEF"/>
    <property type="match status" value="1"/>
</dbReference>
<proteinExistence type="predicted"/>
<dbReference type="InterPro" id="IPR029787">
    <property type="entry name" value="Nucleotide_cyclase"/>
</dbReference>
<dbReference type="CDD" id="cd01949">
    <property type="entry name" value="GGDEF"/>
    <property type="match status" value="1"/>
</dbReference>
<dbReference type="Gene3D" id="3.30.450.40">
    <property type="match status" value="1"/>
</dbReference>
<dbReference type="InterPro" id="IPR013656">
    <property type="entry name" value="PAS_4"/>
</dbReference>
<reference evidence="6 7" key="1">
    <citation type="journal article" date="2011" name="Stand. Genomic Sci.">
        <title>Complete genome sequence of the halophilic and highly halotolerant Chromohalobacter salexigens type strain (1H11(T)).</title>
        <authorList>
            <person name="Copeland A."/>
            <person name="O'Connor K."/>
            <person name="Lucas S."/>
            <person name="Lapidus A."/>
            <person name="Berry K.W."/>
            <person name="Detter J.C."/>
            <person name="Del Rio T.G."/>
            <person name="Hammon N."/>
            <person name="Dalin E."/>
            <person name="Tice H."/>
            <person name="Pitluck S."/>
            <person name="Bruce D."/>
            <person name="Goodwin L."/>
            <person name="Han C."/>
            <person name="Tapia R."/>
            <person name="Saunders E."/>
            <person name="Schmutz J."/>
            <person name="Brettin T."/>
            <person name="Larimer F."/>
            <person name="Land M."/>
            <person name="Hauser L."/>
            <person name="Vargas C."/>
            <person name="Nieto J.J."/>
            <person name="Kyrpides N.C."/>
            <person name="Ivanova N."/>
            <person name="Goker M."/>
            <person name="Klenk H.P."/>
            <person name="Csonka L.N."/>
            <person name="Woyke T."/>
        </authorList>
    </citation>
    <scope>NUCLEOTIDE SEQUENCE [LARGE SCALE GENOMIC DNA]</scope>
    <source>
        <strain evidence="7">ATCC BAA-138 / DSM 3043 / CIP 106854 / NCIMB 13768 / 1H11</strain>
    </source>
</reference>
<dbReference type="SUPFAM" id="SSF55785">
    <property type="entry name" value="PYP-like sensor domain (PAS domain)"/>
    <property type="match status" value="1"/>
</dbReference>
<dbReference type="PROSITE" id="PS50887">
    <property type="entry name" value="GGDEF"/>
    <property type="match status" value="1"/>
</dbReference>
<protein>
    <recommendedName>
        <fullName evidence="2">diguanylate cyclase</fullName>
        <ecNumber evidence="2">2.7.7.65</ecNumber>
    </recommendedName>
</protein>
<dbReference type="KEGG" id="csa:Csal_1059"/>
<dbReference type="SUPFAM" id="SSF55073">
    <property type="entry name" value="Nucleotide cyclase"/>
    <property type="match status" value="1"/>
</dbReference>
<dbReference type="PANTHER" id="PTHR45138">
    <property type="entry name" value="REGULATORY COMPONENTS OF SENSORY TRANSDUCTION SYSTEM"/>
    <property type="match status" value="1"/>
</dbReference>
<dbReference type="SUPFAM" id="SSF55781">
    <property type="entry name" value="GAF domain-like"/>
    <property type="match status" value="1"/>
</dbReference>
<sequence length="570" mass="64453">MPEKAWFKQVMQDSEDAYLFISKDSMIEDVAGAIQNVLKVPRKELVGAALSDRDILRADFLKSFIAESVKAPCSSDKKNDAYLDRRNQLRWKYYEARDGNVVAKVSRMNTHLEAEEAIVDQLADALPMMITYVDRNWCFLFNNKAYEEFIGLTREELYRKPVSSVMTEESFKKIVPRFERALSGERVNYEDRLTLADGRSLHFNVSYIPYFIGDEVGGFYAVINDVSEYSAMINLLKGIHNAVNRTDIDTQEIISNLLRDALDYLGQDIAIVSQVVGDQYTIMWSESKEAAIEPGTVFSLGDTYCRLTLNHDDVFHTIDAGNDIRFSGHPCYETFGLETYIGAPVRINGIVWGTVNFSSASHRVKPFSDIEVELVRLIVGAVEKVVTQFEYLSQVKKERDEMAALARKDQLTGLPNRAYLNEYVDMLVKSPDVQHAGICLAVIDIDHFKTINDTYGHDIGDQVIIWLSERVTEVLRARAGDFAARVGGEEFVVMINNSSLEVARSVMERVRSKIESTPIPIEEASPLHITISSGVTQWQPTDTYPHVFKRADEALYEAKHGGRNQVCVSQ</sequence>
<evidence type="ECO:0000256" key="1">
    <source>
        <dbReference type="ARBA" id="ARBA00001946"/>
    </source>
</evidence>
<dbReference type="SMART" id="SM00267">
    <property type="entry name" value="GGDEF"/>
    <property type="match status" value="1"/>
</dbReference>
<evidence type="ECO:0000313" key="7">
    <source>
        <dbReference type="Proteomes" id="UP000000239"/>
    </source>
</evidence>
<dbReference type="PROSITE" id="PS50112">
    <property type="entry name" value="PAS"/>
    <property type="match status" value="1"/>
</dbReference>
<evidence type="ECO:0000259" key="5">
    <source>
        <dbReference type="PROSITE" id="PS50887"/>
    </source>
</evidence>
<dbReference type="SMART" id="SM00065">
    <property type="entry name" value="GAF"/>
    <property type="match status" value="1"/>
</dbReference>
<dbReference type="InterPro" id="IPR000160">
    <property type="entry name" value="GGDEF_dom"/>
</dbReference>
<dbReference type="GO" id="GO:0005886">
    <property type="term" value="C:plasma membrane"/>
    <property type="evidence" value="ECO:0007669"/>
    <property type="project" value="TreeGrafter"/>
</dbReference>
<dbReference type="InterPro" id="IPR003018">
    <property type="entry name" value="GAF"/>
</dbReference>
<evidence type="ECO:0000256" key="3">
    <source>
        <dbReference type="ARBA" id="ARBA00034247"/>
    </source>
</evidence>
<feature type="domain" description="PAS" evidence="4">
    <location>
        <begin position="115"/>
        <end position="185"/>
    </location>
</feature>
<dbReference type="InterPro" id="IPR043128">
    <property type="entry name" value="Rev_trsase/Diguanyl_cyclase"/>
</dbReference>
<accession>Q1QYP2</accession>
<dbReference type="EMBL" id="CP000285">
    <property type="protein sequence ID" value="ABE58416.1"/>
    <property type="molecule type" value="Genomic_DNA"/>
</dbReference>
<evidence type="ECO:0000256" key="2">
    <source>
        <dbReference type="ARBA" id="ARBA00012528"/>
    </source>
</evidence>
<dbReference type="Proteomes" id="UP000000239">
    <property type="component" value="Chromosome"/>
</dbReference>
<dbReference type="GO" id="GO:0043709">
    <property type="term" value="P:cell adhesion involved in single-species biofilm formation"/>
    <property type="evidence" value="ECO:0007669"/>
    <property type="project" value="TreeGrafter"/>
</dbReference>
<dbReference type="GO" id="GO:0052621">
    <property type="term" value="F:diguanylate cyclase activity"/>
    <property type="evidence" value="ECO:0007669"/>
    <property type="project" value="UniProtKB-EC"/>
</dbReference>
<dbReference type="InterPro" id="IPR029016">
    <property type="entry name" value="GAF-like_dom_sf"/>
</dbReference>
<dbReference type="SMART" id="SM00091">
    <property type="entry name" value="PAS"/>
    <property type="match status" value="2"/>
</dbReference>
<dbReference type="NCBIfam" id="TIGR00229">
    <property type="entry name" value="sensory_box"/>
    <property type="match status" value="1"/>
</dbReference>
<organism evidence="6 7">
    <name type="scientific">Chromohalobacter israelensis (strain ATCC BAA-138 / DSM 3043 / CIP 106854 / NCIMB 13768 / 1H11)</name>
    <name type="common">Chromohalobacter salexigens</name>
    <dbReference type="NCBI Taxonomy" id="290398"/>
    <lineage>
        <taxon>Bacteria</taxon>
        <taxon>Pseudomonadati</taxon>
        <taxon>Pseudomonadota</taxon>
        <taxon>Gammaproteobacteria</taxon>
        <taxon>Oceanospirillales</taxon>
        <taxon>Halomonadaceae</taxon>
        <taxon>Chromohalobacter</taxon>
    </lineage>
</organism>
<dbReference type="Pfam" id="PF00990">
    <property type="entry name" value="GGDEF"/>
    <property type="match status" value="1"/>
</dbReference>
<gene>
    <name evidence="6" type="ordered locus">Csal_1059</name>
</gene>
<dbReference type="CDD" id="cd00130">
    <property type="entry name" value="PAS"/>
    <property type="match status" value="1"/>
</dbReference>
<dbReference type="Pfam" id="PF08448">
    <property type="entry name" value="PAS_4"/>
    <property type="match status" value="1"/>
</dbReference>
<dbReference type="STRING" id="290398.Csal_1059"/>
<feature type="domain" description="GGDEF" evidence="5">
    <location>
        <begin position="436"/>
        <end position="570"/>
    </location>
</feature>
<comment type="cofactor">
    <cofactor evidence="1">
        <name>Mg(2+)</name>
        <dbReference type="ChEBI" id="CHEBI:18420"/>
    </cofactor>
</comment>
<dbReference type="eggNOG" id="COG3706">
    <property type="taxonomic scope" value="Bacteria"/>
</dbReference>
<dbReference type="FunFam" id="3.30.70.270:FF:000001">
    <property type="entry name" value="Diguanylate cyclase domain protein"/>
    <property type="match status" value="1"/>
</dbReference>
<dbReference type="GO" id="GO:1902201">
    <property type="term" value="P:negative regulation of bacterial-type flagellum-dependent cell motility"/>
    <property type="evidence" value="ECO:0007669"/>
    <property type="project" value="TreeGrafter"/>
</dbReference>
<dbReference type="Gene3D" id="3.30.450.20">
    <property type="entry name" value="PAS domain"/>
    <property type="match status" value="1"/>
</dbReference>
<dbReference type="InterPro" id="IPR050469">
    <property type="entry name" value="Diguanylate_Cyclase"/>
</dbReference>
<dbReference type="Pfam" id="PF01590">
    <property type="entry name" value="GAF"/>
    <property type="match status" value="1"/>
</dbReference>
<dbReference type="PANTHER" id="PTHR45138:SF9">
    <property type="entry name" value="DIGUANYLATE CYCLASE DGCM-RELATED"/>
    <property type="match status" value="1"/>
</dbReference>
<name>Q1QYP2_CHRI1</name>
<dbReference type="eggNOG" id="COG2203">
    <property type="taxonomic scope" value="Bacteria"/>
</dbReference>
<dbReference type="InterPro" id="IPR000014">
    <property type="entry name" value="PAS"/>
</dbReference>
<dbReference type="EC" id="2.7.7.65" evidence="2"/>
<comment type="catalytic activity">
    <reaction evidence="3">
        <text>2 GTP = 3',3'-c-di-GMP + 2 diphosphate</text>
        <dbReference type="Rhea" id="RHEA:24898"/>
        <dbReference type="ChEBI" id="CHEBI:33019"/>
        <dbReference type="ChEBI" id="CHEBI:37565"/>
        <dbReference type="ChEBI" id="CHEBI:58805"/>
        <dbReference type="EC" id="2.7.7.65"/>
    </reaction>
</comment>
<dbReference type="AlphaFoldDB" id="Q1QYP2"/>
<dbReference type="InterPro" id="IPR035965">
    <property type="entry name" value="PAS-like_dom_sf"/>
</dbReference>
<evidence type="ECO:0000313" key="6">
    <source>
        <dbReference type="EMBL" id="ABE58416.1"/>
    </source>
</evidence>
<dbReference type="HOGENOM" id="CLU_000445_11_24_6"/>
<keyword evidence="7" id="KW-1185">Reference proteome</keyword>